<keyword evidence="4" id="KW-0479">Metal-binding</keyword>
<dbReference type="InterPro" id="IPR000891">
    <property type="entry name" value="PYR_CT"/>
</dbReference>
<dbReference type="SUPFAM" id="SSF51569">
    <property type="entry name" value="Aldolase"/>
    <property type="match status" value="1"/>
</dbReference>
<dbReference type="OrthoDB" id="1905920at2759"/>
<feature type="compositionally biased region" description="Basic and acidic residues" evidence="7">
    <location>
        <begin position="394"/>
        <end position="404"/>
    </location>
</feature>
<evidence type="ECO:0000313" key="9">
    <source>
        <dbReference type="EMBL" id="SJL10331.1"/>
    </source>
</evidence>
<dbReference type="Pfam" id="PF00682">
    <property type="entry name" value="HMGL-like"/>
    <property type="match status" value="1"/>
</dbReference>
<dbReference type="STRING" id="47428.A0A284RNM9"/>
<dbReference type="PANTHER" id="PTHR42738">
    <property type="entry name" value="HYDROXYMETHYLGLUTARYL-COA LYASE"/>
    <property type="match status" value="1"/>
</dbReference>
<evidence type="ECO:0000256" key="2">
    <source>
        <dbReference type="ARBA" id="ARBA00009405"/>
    </source>
</evidence>
<comment type="similarity">
    <text evidence="2">Belongs to the HMG-CoA lyase family.</text>
</comment>
<reference evidence="10" key="1">
    <citation type="journal article" date="2017" name="Nat. Ecol. Evol.">
        <title>Genome expansion and lineage-specific genetic innovations in the forest pathogenic fungi Armillaria.</title>
        <authorList>
            <person name="Sipos G."/>
            <person name="Prasanna A.N."/>
            <person name="Walter M.C."/>
            <person name="O'Connor E."/>
            <person name="Balint B."/>
            <person name="Krizsan K."/>
            <person name="Kiss B."/>
            <person name="Hess J."/>
            <person name="Varga T."/>
            <person name="Slot J."/>
            <person name="Riley R."/>
            <person name="Boka B."/>
            <person name="Rigling D."/>
            <person name="Barry K."/>
            <person name="Lee J."/>
            <person name="Mihaltcheva S."/>
            <person name="LaButti K."/>
            <person name="Lipzen A."/>
            <person name="Waldron R."/>
            <person name="Moloney N.M."/>
            <person name="Sperisen C."/>
            <person name="Kredics L."/>
            <person name="Vagvoelgyi C."/>
            <person name="Patrignani A."/>
            <person name="Fitzpatrick D."/>
            <person name="Nagy I."/>
            <person name="Doyle S."/>
            <person name="Anderson J.B."/>
            <person name="Grigoriev I.V."/>
            <person name="Gueldener U."/>
            <person name="Muensterkoetter M."/>
            <person name="Nagy L.G."/>
        </authorList>
    </citation>
    <scope>NUCLEOTIDE SEQUENCE [LARGE SCALE GENOMIC DNA]</scope>
    <source>
        <strain evidence="10">C18/9</strain>
    </source>
</reference>
<evidence type="ECO:0000256" key="7">
    <source>
        <dbReference type="SAM" id="MobiDB-lite"/>
    </source>
</evidence>
<keyword evidence="10" id="KW-1185">Reference proteome</keyword>
<dbReference type="EC" id="4.1.3.4" evidence="3"/>
<dbReference type="InterPro" id="IPR043594">
    <property type="entry name" value="HMGL"/>
</dbReference>
<gene>
    <name evidence="9" type="ORF">ARMOST_13715</name>
</gene>
<evidence type="ECO:0000256" key="1">
    <source>
        <dbReference type="ARBA" id="ARBA00005143"/>
    </source>
</evidence>
<dbReference type="PANTHER" id="PTHR42738:SF7">
    <property type="entry name" value="HYDROXYMETHYLGLUTARYL-COA LYASE"/>
    <property type="match status" value="1"/>
</dbReference>
<dbReference type="Proteomes" id="UP000219338">
    <property type="component" value="Unassembled WGS sequence"/>
</dbReference>
<accession>A0A284RNM9</accession>
<dbReference type="GO" id="GO:0046951">
    <property type="term" value="P:ketone body biosynthetic process"/>
    <property type="evidence" value="ECO:0007669"/>
    <property type="project" value="TreeGrafter"/>
</dbReference>
<keyword evidence="5 9" id="KW-0456">Lyase</keyword>
<dbReference type="EMBL" id="FUEG01000012">
    <property type="protein sequence ID" value="SJL10331.1"/>
    <property type="molecule type" value="Genomic_DNA"/>
</dbReference>
<evidence type="ECO:0000259" key="8">
    <source>
        <dbReference type="PROSITE" id="PS50991"/>
    </source>
</evidence>
<dbReference type="OMA" id="VATAWDC"/>
<comment type="catalytic activity">
    <reaction evidence="6">
        <text>(3S)-3-hydroxy-3-methylglutaryl-CoA = acetoacetate + acetyl-CoA</text>
        <dbReference type="Rhea" id="RHEA:24404"/>
        <dbReference type="ChEBI" id="CHEBI:13705"/>
        <dbReference type="ChEBI" id="CHEBI:43074"/>
        <dbReference type="ChEBI" id="CHEBI:57288"/>
        <dbReference type="EC" id="4.1.3.4"/>
    </reaction>
</comment>
<protein>
    <recommendedName>
        <fullName evidence="3">hydroxymethylglutaryl-CoA lyase</fullName>
        <ecNumber evidence="3">4.1.3.4</ecNumber>
    </recommendedName>
</protein>
<dbReference type="AlphaFoldDB" id="A0A284RNM9"/>
<evidence type="ECO:0000256" key="6">
    <source>
        <dbReference type="ARBA" id="ARBA00049877"/>
    </source>
</evidence>
<dbReference type="NCBIfam" id="NF004283">
    <property type="entry name" value="PRK05692.1"/>
    <property type="match status" value="1"/>
</dbReference>
<dbReference type="PROSITE" id="PS50991">
    <property type="entry name" value="PYR_CT"/>
    <property type="match status" value="1"/>
</dbReference>
<dbReference type="Gene3D" id="3.20.20.70">
    <property type="entry name" value="Aldolase class I"/>
    <property type="match status" value="1"/>
</dbReference>
<dbReference type="CDD" id="cd07938">
    <property type="entry name" value="DRE_TIM_HMGL"/>
    <property type="match status" value="1"/>
</dbReference>
<evidence type="ECO:0000256" key="3">
    <source>
        <dbReference type="ARBA" id="ARBA00012910"/>
    </source>
</evidence>
<sequence>MERVLVVKDDVDGDLVVTKLGLLLGKVAKYILKPSAESIVFPTPGKLNWRHAPVNNERDYSIFSPTQMFRAISRRAFGRRHYATARDIVNIVEVGPRDGLQNEKGVIPVGVKVELINRLASAGVQTIEAGSFVSPKWVPQMAGTSDVISQMNRIAGVHYPVLVPNQKGLDNLTHLLEEHPTSPPLTDEISIFTAATDAFTQANLNTTTKESLKRLAPVARSALDKGLRVRGYVSVVIACPYSGLVDYARVREVAKELMEMGCYEVSLGDTVGMGTPTQVAEMLEEVKKSVPVEQLAGHFHDTYGTAIANVFTALSHGIRTIDSSVGGLGGCPYSPGATGNVATEDVLYALQTSPYSVAGNPDLDEIVNIGWWISEKLGRESVSRAGRAIRSKRDRGTEKEKAKL</sequence>
<evidence type="ECO:0000256" key="4">
    <source>
        <dbReference type="ARBA" id="ARBA00022723"/>
    </source>
</evidence>
<feature type="region of interest" description="Disordered" evidence="7">
    <location>
        <begin position="384"/>
        <end position="404"/>
    </location>
</feature>
<dbReference type="GO" id="GO:0006552">
    <property type="term" value="P:L-leucine catabolic process"/>
    <property type="evidence" value="ECO:0007669"/>
    <property type="project" value="TreeGrafter"/>
</dbReference>
<dbReference type="FunFam" id="3.20.20.70:FF:000071">
    <property type="entry name" value="Hydroxymethylglutaryl-CoA lyase"/>
    <property type="match status" value="1"/>
</dbReference>
<feature type="domain" description="Pyruvate carboxyltransferase" evidence="8">
    <location>
        <begin position="89"/>
        <end position="367"/>
    </location>
</feature>
<name>A0A284RNM9_ARMOS</name>
<dbReference type="UniPathway" id="UPA00896">
    <property type="reaction ID" value="UER00863"/>
</dbReference>
<dbReference type="GO" id="GO:0046872">
    <property type="term" value="F:metal ion binding"/>
    <property type="evidence" value="ECO:0007669"/>
    <property type="project" value="UniProtKB-KW"/>
</dbReference>
<proteinExistence type="inferred from homology"/>
<comment type="pathway">
    <text evidence="1">Metabolic intermediate metabolism; (S)-3-hydroxy-3-methylglutaryl-CoA degradation; acetoacetate from (S)-3-hydroxy-3-methylglutaryl-CoA: step 1/1.</text>
</comment>
<organism evidence="9 10">
    <name type="scientific">Armillaria ostoyae</name>
    <name type="common">Armillaria root rot fungus</name>
    <dbReference type="NCBI Taxonomy" id="47428"/>
    <lineage>
        <taxon>Eukaryota</taxon>
        <taxon>Fungi</taxon>
        <taxon>Dikarya</taxon>
        <taxon>Basidiomycota</taxon>
        <taxon>Agaricomycotina</taxon>
        <taxon>Agaricomycetes</taxon>
        <taxon>Agaricomycetidae</taxon>
        <taxon>Agaricales</taxon>
        <taxon>Marasmiineae</taxon>
        <taxon>Physalacriaceae</taxon>
        <taxon>Armillaria</taxon>
    </lineage>
</organism>
<dbReference type="InterPro" id="IPR013785">
    <property type="entry name" value="Aldolase_TIM"/>
</dbReference>
<evidence type="ECO:0000256" key="5">
    <source>
        <dbReference type="ARBA" id="ARBA00023239"/>
    </source>
</evidence>
<dbReference type="GO" id="GO:0004419">
    <property type="term" value="F:hydroxymethylglutaryl-CoA lyase activity"/>
    <property type="evidence" value="ECO:0007669"/>
    <property type="project" value="UniProtKB-EC"/>
</dbReference>
<evidence type="ECO:0000313" key="10">
    <source>
        <dbReference type="Proteomes" id="UP000219338"/>
    </source>
</evidence>